<evidence type="ECO:0000256" key="5">
    <source>
        <dbReference type="ARBA" id="ARBA00022927"/>
    </source>
</evidence>
<keyword evidence="7 9" id="KW-0811">Translocation</keyword>
<comment type="caution">
    <text evidence="10">The sequence shown here is derived from an EMBL/GenBank/DDBJ whole genome shotgun (WGS) entry which is preliminary data.</text>
</comment>
<evidence type="ECO:0000256" key="9">
    <source>
        <dbReference type="RuleBase" id="RU365087"/>
    </source>
</evidence>
<dbReference type="GO" id="GO:0015450">
    <property type="term" value="F:protein-transporting ATPase activity"/>
    <property type="evidence" value="ECO:0007669"/>
    <property type="project" value="UniProtKB-UniRule"/>
</dbReference>
<gene>
    <name evidence="10" type="ORF">A3A63_02420</name>
</gene>
<comment type="subcellular location">
    <subcellularLocation>
        <location evidence="9">Cell membrane</location>
        <topology evidence="9">Multi-pass membrane protein</topology>
    </subcellularLocation>
    <subcellularLocation>
        <location evidence="1">Membrane</location>
        <topology evidence="1">Multi-pass membrane protein</topology>
    </subcellularLocation>
</comment>
<evidence type="ECO:0000256" key="6">
    <source>
        <dbReference type="ARBA" id="ARBA00022989"/>
    </source>
</evidence>
<evidence type="ECO:0000256" key="7">
    <source>
        <dbReference type="ARBA" id="ARBA00023010"/>
    </source>
</evidence>
<dbReference type="GO" id="GO:0005886">
    <property type="term" value="C:plasma membrane"/>
    <property type="evidence" value="ECO:0007669"/>
    <property type="project" value="UniProtKB-SubCell"/>
</dbReference>
<evidence type="ECO:0000313" key="11">
    <source>
        <dbReference type="Proteomes" id="UP000176450"/>
    </source>
</evidence>
<evidence type="ECO:0000256" key="2">
    <source>
        <dbReference type="ARBA" id="ARBA00008445"/>
    </source>
</evidence>
<protein>
    <recommendedName>
        <fullName evidence="9">Protein-export membrane protein SecG</fullName>
    </recommendedName>
</protein>
<reference evidence="10 11" key="1">
    <citation type="journal article" date="2016" name="Nat. Commun.">
        <title>Thousands of microbial genomes shed light on interconnected biogeochemical processes in an aquifer system.</title>
        <authorList>
            <person name="Anantharaman K."/>
            <person name="Brown C.T."/>
            <person name="Hug L.A."/>
            <person name="Sharon I."/>
            <person name="Castelle C.J."/>
            <person name="Probst A.J."/>
            <person name="Thomas B.C."/>
            <person name="Singh A."/>
            <person name="Wilkins M.J."/>
            <person name="Karaoz U."/>
            <person name="Brodie E.L."/>
            <person name="Williams K.H."/>
            <person name="Hubbard S.S."/>
            <person name="Banfield J.F."/>
        </authorList>
    </citation>
    <scope>NUCLEOTIDE SEQUENCE [LARGE SCALE GENOMIC DNA]</scope>
</reference>
<dbReference type="EMBL" id="MFJX01000053">
    <property type="protein sequence ID" value="OGG29878.1"/>
    <property type="molecule type" value="Genomic_DNA"/>
</dbReference>
<dbReference type="Proteomes" id="UP000176450">
    <property type="component" value="Unassembled WGS sequence"/>
</dbReference>
<proteinExistence type="inferred from homology"/>
<organism evidence="10 11">
    <name type="scientific">Candidatus Gottesmanbacteria bacterium RIFCSPLOWO2_01_FULL_46_9</name>
    <dbReference type="NCBI Taxonomy" id="1798394"/>
    <lineage>
        <taxon>Bacteria</taxon>
        <taxon>Candidatus Gottesmaniibacteriota</taxon>
    </lineage>
</organism>
<keyword evidence="4 9" id="KW-0812">Transmembrane</keyword>
<feature type="transmembrane region" description="Helical" evidence="9">
    <location>
        <begin position="6"/>
        <end position="22"/>
    </location>
</feature>
<keyword evidence="6 9" id="KW-1133">Transmembrane helix</keyword>
<dbReference type="InterPro" id="IPR004692">
    <property type="entry name" value="SecG"/>
</dbReference>
<comment type="similarity">
    <text evidence="2 9">Belongs to the SecG family.</text>
</comment>
<name>A0A1F6AZ24_9BACT</name>
<dbReference type="NCBIfam" id="TIGR00810">
    <property type="entry name" value="secG"/>
    <property type="match status" value="1"/>
</dbReference>
<dbReference type="PRINTS" id="PR01651">
    <property type="entry name" value="SECGEXPORT"/>
</dbReference>
<accession>A0A1F6AZ24</accession>
<dbReference type="AlphaFoldDB" id="A0A1F6AZ24"/>
<dbReference type="GO" id="GO:0009306">
    <property type="term" value="P:protein secretion"/>
    <property type="evidence" value="ECO:0007669"/>
    <property type="project" value="UniProtKB-UniRule"/>
</dbReference>
<evidence type="ECO:0000313" key="10">
    <source>
        <dbReference type="EMBL" id="OGG29878.1"/>
    </source>
</evidence>
<evidence type="ECO:0000256" key="1">
    <source>
        <dbReference type="ARBA" id="ARBA00004141"/>
    </source>
</evidence>
<feature type="transmembrane region" description="Helical" evidence="9">
    <location>
        <begin position="48"/>
        <end position="70"/>
    </location>
</feature>
<keyword evidence="3 9" id="KW-0813">Transport</keyword>
<evidence type="ECO:0000256" key="4">
    <source>
        <dbReference type="ARBA" id="ARBA00022692"/>
    </source>
</evidence>
<keyword evidence="5 9" id="KW-0653">Protein transport</keyword>
<keyword evidence="9" id="KW-1003">Cell membrane</keyword>
<sequence>MKLVVLIVHVVIAMGLIGLILLQNSKGGLGGGLGGGEFYRSKRGAERIVFIATIVLAGLFFITSIINLMVR</sequence>
<comment type="function">
    <text evidence="9">Involved in protein export. Participates in an early event of protein translocation.</text>
</comment>
<keyword evidence="8 9" id="KW-0472">Membrane</keyword>
<evidence type="ECO:0000256" key="3">
    <source>
        <dbReference type="ARBA" id="ARBA00022448"/>
    </source>
</evidence>
<evidence type="ECO:0000256" key="8">
    <source>
        <dbReference type="ARBA" id="ARBA00023136"/>
    </source>
</evidence>
<dbReference type="Pfam" id="PF03840">
    <property type="entry name" value="SecG"/>
    <property type="match status" value="1"/>
</dbReference>